<reference evidence="2" key="2">
    <citation type="submission" date="2020-09" db="EMBL/GenBank/DDBJ databases">
        <authorList>
            <person name="Sun Q."/>
            <person name="Ohkuma M."/>
        </authorList>
    </citation>
    <scope>NUCLEOTIDE SEQUENCE</scope>
    <source>
        <strain evidence="2">JCM 3302</strain>
    </source>
</reference>
<keyword evidence="3" id="KW-1185">Reference proteome</keyword>
<dbReference type="AlphaFoldDB" id="A0A918ZHS4"/>
<proteinExistence type="predicted"/>
<gene>
    <name evidence="2" type="ORF">GCM10014715_03500</name>
</gene>
<comment type="caution">
    <text evidence="2">The sequence shown here is derived from an EMBL/GenBank/DDBJ whole genome shotgun (WGS) entry which is preliminary data.</text>
</comment>
<sequence length="96" mass="10394">MPPPGEFEDEAVQAEAGVWGAAAPRVGHDRAQHLAQTTRRTSPRPTRREAIGTPLDRVLTTVIVSALALPPGECQHSDGQVRHPRRRIDLVATSDS</sequence>
<organism evidence="2 3">
    <name type="scientific">Streptomyces spiralis</name>
    <dbReference type="NCBI Taxonomy" id="66376"/>
    <lineage>
        <taxon>Bacteria</taxon>
        <taxon>Bacillati</taxon>
        <taxon>Actinomycetota</taxon>
        <taxon>Actinomycetes</taxon>
        <taxon>Kitasatosporales</taxon>
        <taxon>Streptomycetaceae</taxon>
        <taxon>Streptomyces</taxon>
    </lineage>
</organism>
<dbReference type="Proteomes" id="UP000641386">
    <property type="component" value="Unassembled WGS sequence"/>
</dbReference>
<evidence type="ECO:0000313" key="2">
    <source>
        <dbReference type="EMBL" id="GHE53911.1"/>
    </source>
</evidence>
<protein>
    <submittedName>
        <fullName evidence="2">Uncharacterized protein</fullName>
    </submittedName>
</protein>
<dbReference type="EMBL" id="BNBC01000001">
    <property type="protein sequence ID" value="GHE53911.1"/>
    <property type="molecule type" value="Genomic_DNA"/>
</dbReference>
<evidence type="ECO:0000313" key="3">
    <source>
        <dbReference type="Proteomes" id="UP000641386"/>
    </source>
</evidence>
<feature type="region of interest" description="Disordered" evidence="1">
    <location>
        <begin position="71"/>
        <end position="96"/>
    </location>
</feature>
<accession>A0A918ZHS4</accession>
<reference evidence="2" key="1">
    <citation type="journal article" date="2014" name="Int. J. Syst. Evol. Microbiol.">
        <title>Complete genome sequence of Corynebacterium casei LMG S-19264T (=DSM 44701T), isolated from a smear-ripened cheese.</title>
        <authorList>
            <consortium name="US DOE Joint Genome Institute (JGI-PGF)"/>
            <person name="Walter F."/>
            <person name="Albersmeier A."/>
            <person name="Kalinowski J."/>
            <person name="Ruckert C."/>
        </authorList>
    </citation>
    <scope>NUCLEOTIDE SEQUENCE</scope>
    <source>
        <strain evidence="2">JCM 3302</strain>
    </source>
</reference>
<feature type="region of interest" description="Disordered" evidence="1">
    <location>
        <begin position="17"/>
        <end position="51"/>
    </location>
</feature>
<name>A0A918ZHS4_9ACTN</name>
<evidence type="ECO:0000256" key="1">
    <source>
        <dbReference type="SAM" id="MobiDB-lite"/>
    </source>
</evidence>